<name>A0A4S2H4Z3_9PROT</name>
<dbReference type="OrthoDB" id="9148007at2"/>
<organism evidence="2 3">
    <name type="scientific">Marinicauda algicola</name>
    <dbReference type="NCBI Taxonomy" id="2029849"/>
    <lineage>
        <taxon>Bacteria</taxon>
        <taxon>Pseudomonadati</taxon>
        <taxon>Pseudomonadota</taxon>
        <taxon>Alphaproteobacteria</taxon>
        <taxon>Maricaulales</taxon>
        <taxon>Maricaulaceae</taxon>
        <taxon>Marinicauda</taxon>
    </lineage>
</organism>
<proteinExistence type="predicted"/>
<dbReference type="RefSeq" id="WP_135994989.1">
    <property type="nucleotide sequence ID" value="NZ_CP071057.1"/>
</dbReference>
<keyword evidence="2" id="KW-0540">Nuclease</keyword>
<dbReference type="PIRSF" id="PIRSF035009">
    <property type="entry name" value="UCP035009_HSDR_N"/>
    <property type="match status" value="1"/>
</dbReference>
<dbReference type="EMBL" id="SRXW01000001">
    <property type="protein sequence ID" value="TGY90491.1"/>
    <property type="molecule type" value="Genomic_DNA"/>
</dbReference>
<protein>
    <submittedName>
        <fullName evidence="2">Restriction endonuclease</fullName>
    </submittedName>
</protein>
<dbReference type="Proteomes" id="UP000308054">
    <property type="component" value="Unassembled WGS sequence"/>
</dbReference>
<keyword evidence="3" id="KW-1185">Reference proteome</keyword>
<keyword evidence="2" id="KW-0378">Hydrolase</keyword>
<dbReference type="InterPro" id="IPR017035">
    <property type="entry name" value="UCP035009_HsdR_All3000-type"/>
</dbReference>
<gene>
    <name evidence="2" type="ORF">E5163_05060</name>
</gene>
<keyword evidence="2" id="KW-0255">Endonuclease</keyword>
<feature type="domain" description="Type I restriction enzyme R protein N-terminal" evidence="1">
    <location>
        <begin position="26"/>
        <end position="124"/>
    </location>
</feature>
<sequence length="353" mass="40402">MSFKDRIGDVARRLEMVKSRSDLGEEATKTAVVMPFLAALGYDIFNPAEVQPEFTADVGTKKGEKVDFAIFLDDRVEMIIEAKPFSCALKDAQYSQLYRYFGVTDARIALLTNGAEYWFFTDVDATNRMDEKPFFKFSLEVYDEADLRELEKFAKESFSIEQVQATAASLKYTRLAAQYISQQMAEPDEEFVKLVARSVYDGRLTASVVERMTPCVKRAFDDIIRARVRSRLEVALGEDEEEMVEAQEPEIAGDDGIVTTEEELQAFYIVRAIAAELVDPSRIAIRDQKSYCGILFDDNNRKPICRLGFDGRQKWVILFDENKQETRVNVDRPEDLYRYGPALRTVIESYKRG</sequence>
<dbReference type="GO" id="GO:0004519">
    <property type="term" value="F:endonuclease activity"/>
    <property type="evidence" value="ECO:0007669"/>
    <property type="project" value="UniProtKB-KW"/>
</dbReference>
<comment type="caution">
    <text evidence="2">The sequence shown here is derived from an EMBL/GenBank/DDBJ whole genome shotgun (WGS) entry which is preliminary data.</text>
</comment>
<dbReference type="InterPro" id="IPR029464">
    <property type="entry name" value="HSDR_N"/>
</dbReference>
<evidence type="ECO:0000259" key="1">
    <source>
        <dbReference type="Pfam" id="PF13588"/>
    </source>
</evidence>
<evidence type="ECO:0000313" key="2">
    <source>
        <dbReference type="EMBL" id="TGY90491.1"/>
    </source>
</evidence>
<evidence type="ECO:0000313" key="3">
    <source>
        <dbReference type="Proteomes" id="UP000308054"/>
    </source>
</evidence>
<accession>A0A4S2H4Z3</accession>
<dbReference type="AlphaFoldDB" id="A0A4S2H4Z3"/>
<dbReference type="Pfam" id="PF13588">
    <property type="entry name" value="HSDR_N_2"/>
    <property type="match status" value="1"/>
</dbReference>
<reference evidence="2 3" key="1">
    <citation type="journal article" date="2017" name="Int. J. Syst. Evol. Microbiol.">
        <title>Marinicauda algicola sp. nov., isolated from a marine red alga Rhodosorus marinus.</title>
        <authorList>
            <person name="Jeong S.E."/>
            <person name="Jeon S.H."/>
            <person name="Chun B.H."/>
            <person name="Kim D.W."/>
            <person name="Jeon C.O."/>
        </authorList>
    </citation>
    <scope>NUCLEOTIDE SEQUENCE [LARGE SCALE GENOMIC DNA]</scope>
    <source>
        <strain evidence="2 3">JCM 31718</strain>
    </source>
</reference>